<dbReference type="SUPFAM" id="SSF63992">
    <property type="entry name" value="Dipeptide transport protein"/>
    <property type="match status" value="1"/>
</dbReference>
<keyword evidence="2" id="KW-1185">Reference proteome</keyword>
<dbReference type="CDD" id="cd08663">
    <property type="entry name" value="DAP_dppA_1"/>
    <property type="match status" value="1"/>
</dbReference>
<dbReference type="Pfam" id="PF04951">
    <property type="entry name" value="Peptidase_M55"/>
    <property type="match status" value="1"/>
</dbReference>
<dbReference type="Gene3D" id="3.30.1360.130">
    <property type="entry name" value="Dipeptide transport protein"/>
    <property type="match status" value="1"/>
</dbReference>
<protein>
    <submittedName>
        <fullName evidence="1">M55 family metallopeptidase</fullName>
    </submittedName>
</protein>
<evidence type="ECO:0000313" key="2">
    <source>
        <dbReference type="Proteomes" id="UP001595764"/>
    </source>
</evidence>
<gene>
    <name evidence="1" type="ORF">ACFORO_14800</name>
</gene>
<accession>A0ABV7QHI3</accession>
<sequence>MEMRVLVSVDMEGIAGVVHGEEVIPGHSEYERNRRLLTAEANAAVRGIYAYDAAAQVQVTEAHASFRNLLPELLDRRVELLRGTPKPGGMMAGLAEETDAVLFIGYHGKAGTPRSVMAHTISGGTIADVRCNGRSLGELGLNTALAAHYGAPPVLVSGDDTVATEAAEVAPGIRSIVVKRALGALAAAMLHPDEACDRIEHAVPEALAGREDIRPLRFDGLIQLEVQVHRPRMTEHALLVPGMELADGCTLRYQAPDFPTAYQVIELIATLGAI</sequence>
<evidence type="ECO:0000313" key="1">
    <source>
        <dbReference type="EMBL" id="MFC3511446.1"/>
    </source>
</evidence>
<organism evidence="1 2">
    <name type="scientific">Amycolatopsis halotolerans</name>
    <dbReference type="NCBI Taxonomy" id="330083"/>
    <lineage>
        <taxon>Bacteria</taxon>
        <taxon>Bacillati</taxon>
        <taxon>Actinomycetota</taxon>
        <taxon>Actinomycetes</taxon>
        <taxon>Pseudonocardiales</taxon>
        <taxon>Pseudonocardiaceae</taxon>
        <taxon>Amycolatopsis</taxon>
    </lineage>
</organism>
<comment type="caution">
    <text evidence="1">The sequence shown here is derived from an EMBL/GenBank/DDBJ whole genome shotgun (WGS) entry which is preliminary data.</text>
</comment>
<name>A0ABV7QHI3_9PSEU</name>
<dbReference type="InterPro" id="IPR007035">
    <property type="entry name" value="Peptidase_M55"/>
</dbReference>
<dbReference type="EMBL" id="JBHRWI010000019">
    <property type="protein sequence ID" value="MFC3511446.1"/>
    <property type="molecule type" value="Genomic_DNA"/>
</dbReference>
<dbReference type="InterPro" id="IPR027476">
    <property type="entry name" value="DppA_N"/>
</dbReference>
<dbReference type="Proteomes" id="UP001595764">
    <property type="component" value="Unassembled WGS sequence"/>
</dbReference>
<dbReference type="PIRSF" id="PIRSF015853">
    <property type="entry name" value="Pep_DppA"/>
    <property type="match status" value="1"/>
</dbReference>
<reference evidence="2" key="1">
    <citation type="journal article" date="2019" name="Int. J. Syst. Evol. Microbiol.">
        <title>The Global Catalogue of Microorganisms (GCM) 10K type strain sequencing project: providing services to taxonomists for standard genome sequencing and annotation.</title>
        <authorList>
            <consortium name="The Broad Institute Genomics Platform"/>
            <consortium name="The Broad Institute Genome Sequencing Center for Infectious Disease"/>
            <person name="Wu L."/>
            <person name="Ma J."/>
        </authorList>
    </citation>
    <scope>NUCLEOTIDE SEQUENCE [LARGE SCALE GENOMIC DNA]</scope>
    <source>
        <strain evidence="2">CGMCC 4.7682</strain>
    </source>
</reference>
<dbReference type="RefSeq" id="WP_377874932.1">
    <property type="nucleotide sequence ID" value="NZ_JBHMAY010000078.1"/>
</dbReference>
<proteinExistence type="predicted"/>
<dbReference type="InterPro" id="IPR036177">
    <property type="entry name" value="Peptidase_M55_sf"/>
</dbReference>
<dbReference type="Gene3D" id="3.40.50.10780">
    <property type="entry name" value="Dipeptide transport protein"/>
    <property type="match status" value="1"/>
</dbReference>